<dbReference type="Pfam" id="PF03929">
    <property type="entry name" value="PepSY_TM"/>
    <property type="match status" value="1"/>
</dbReference>
<dbReference type="Proteomes" id="UP000071561">
    <property type="component" value="Chromosome"/>
</dbReference>
<dbReference type="PATRIC" id="fig|188932.3.peg.2934"/>
<evidence type="ECO:0000256" key="1">
    <source>
        <dbReference type="SAM" id="Phobius"/>
    </source>
</evidence>
<reference evidence="2 3" key="1">
    <citation type="submission" date="2016-03" db="EMBL/GenBank/DDBJ databases">
        <title>Complete genome sequence of Pedobacter cryoconitis PAMC 27485.</title>
        <authorList>
            <person name="Lee J."/>
            <person name="Kim O.-S."/>
        </authorList>
    </citation>
    <scope>NUCLEOTIDE SEQUENCE [LARGE SCALE GENOMIC DNA]</scope>
    <source>
        <strain evidence="2 3">PAMC 27485</strain>
    </source>
</reference>
<dbReference type="RefSeq" id="WP_068402090.1">
    <property type="nucleotide sequence ID" value="NZ_CP014504.1"/>
</dbReference>
<dbReference type="InterPro" id="IPR005625">
    <property type="entry name" value="PepSY-ass_TM"/>
</dbReference>
<keyword evidence="3" id="KW-1185">Reference proteome</keyword>
<sequence length="389" mass="44605">MLWKRIKAIASWLHLWIGLSTGIIVVIVAVSGCVLVFEDELFDFFHSDLVKVKETGPVRPVSELLCIAQKKLGNKKPVTDIRINEADRSYIFSASKVNKKEKMSLSYFSQFAYREDVYVNPYTGKVMGIIDVEHEFFNVTEQLHRQLLLVKPVGSLVIGSSILLFLIMLITGFMLWLPKNMKQLKRNMSVKWSAKWKRVNYDLHNSLGFYVLPIVMIIAITGLVWSFRWWESGIYRILGSPGRVELMRTPPKISSVVSNNTGNTLDNILASIQKQVADNYETIGLSIPQKDEQSLMAFVYHKHSSDGWRNMSYFYFDRRNGQQFDQLIHSQKPLGLKWRNSNKDIHTGRIYGLGTQILAFLASSICASLPISGFLIWWGKRNKKSKKTS</sequence>
<dbReference type="OrthoDB" id="111691at2"/>
<dbReference type="PANTHER" id="PTHR34219:SF3">
    <property type="entry name" value="BLL7967 PROTEIN"/>
    <property type="match status" value="1"/>
</dbReference>
<feature type="transmembrane region" description="Helical" evidence="1">
    <location>
        <begin position="12"/>
        <end position="37"/>
    </location>
</feature>
<name>A0A127VFK7_9SPHI</name>
<accession>A0A127VFK7</accession>
<dbReference type="EMBL" id="CP014504">
    <property type="protein sequence ID" value="AMP99698.1"/>
    <property type="molecule type" value="Genomic_DNA"/>
</dbReference>
<evidence type="ECO:0000313" key="2">
    <source>
        <dbReference type="EMBL" id="AMP99698.1"/>
    </source>
</evidence>
<keyword evidence="1" id="KW-0812">Transmembrane</keyword>
<keyword evidence="1" id="KW-1133">Transmembrane helix</keyword>
<feature type="transmembrane region" description="Helical" evidence="1">
    <location>
        <begin position="153"/>
        <end position="177"/>
    </location>
</feature>
<organism evidence="2 3">
    <name type="scientific">Pedobacter cryoconitis</name>
    <dbReference type="NCBI Taxonomy" id="188932"/>
    <lineage>
        <taxon>Bacteria</taxon>
        <taxon>Pseudomonadati</taxon>
        <taxon>Bacteroidota</taxon>
        <taxon>Sphingobacteriia</taxon>
        <taxon>Sphingobacteriales</taxon>
        <taxon>Sphingobacteriaceae</taxon>
        <taxon>Pedobacter</taxon>
    </lineage>
</organism>
<dbReference type="KEGG" id="pcm:AY601_2816"/>
<feature type="transmembrane region" description="Helical" evidence="1">
    <location>
        <begin position="357"/>
        <end position="378"/>
    </location>
</feature>
<protein>
    <recommendedName>
        <fullName evidence="4">Iron-regulated membrane protein</fullName>
    </recommendedName>
</protein>
<evidence type="ECO:0008006" key="4">
    <source>
        <dbReference type="Google" id="ProtNLM"/>
    </source>
</evidence>
<dbReference type="AlphaFoldDB" id="A0A127VFK7"/>
<feature type="transmembrane region" description="Helical" evidence="1">
    <location>
        <begin position="207"/>
        <end position="227"/>
    </location>
</feature>
<dbReference type="PROSITE" id="PS51257">
    <property type="entry name" value="PROKAR_LIPOPROTEIN"/>
    <property type="match status" value="1"/>
</dbReference>
<proteinExistence type="predicted"/>
<dbReference type="PANTHER" id="PTHR34219">
    <property type="entry name" value="IRON-REGULATED INNER MEMBRANE PROTEIN-RELATED"/>
    <property type="match status" value="1"/>
</dbReference>
<keyword evidence="1" id="KW-0472">Membrane</keyword>
<gene>
    <name evidence="2" type="ORF">AY601_2816</name>
</gene>
<evidence type="ECO:0000313" key="3">
    <source>
        <dbReference type="Proteomes" id="UP000071561"/>
    </source>
</evidence>